<sequence>MSGHFTDRDERMWQRRAEERPTRPLSVGTWLRALRVGVKPRSASPPRPKRAPVPVGPRPCEQA</sequence>
<evidence type="ECO:0000313" key="3">
    <source>
        <dbReference type="Proteomes" id="UP001622594"/>
    </source>
</evidence>
<feature type="region of interest" description="Disordered" evidence="1">
    <location>
        <begin position="1"/>
        <end position="24"/>
    </location>
</feature>
<dbReference type="RefSeq" id="WP_327160024.1">
    <property type="nucleotide sequence ID" value="NZ_CP108062.1"/>
</dbReference>
<proteinExistence type="predicted"/>
<accession>A0ABZ1LMB6</accession>
<dbReference type="EMBL" id="CP108188">
    <property type="protein sequence ID" value="WTR74571.1"/>
    <property type="molecule type" value="Genomic_DNA"/>
</dbReference>
<evidence type="ECO:0000256" key="1">
    <source>
        <dbReference type="SAM" id="MobiDB-lite"/>
    </source>
</evidence>
<reference evidence="2 3" key="1">
    <citation type="submission" date="2022-10" db="EMBL/GenBank/DDBJ databases">
        <title>The complete genomes of actinobacterial strains from the NBC collection.</title>
        <authorList>
            <person name="Joergensen T.S."/>
            <person name="Alvarez Arevalo M."/>
            <person name="Sterndorff E.B."/>
            <person name="Faurdal D."/>
            <person name="Vuksanovic O."/>
            <person name="Mourched A.-S."/>
            <person name="Charusanti P."/>
            <person name="Shaw S."/>
            <person name="Blin K."/>
            <person name="Weber T."/>
        </authorList>
    </citation>
    <scope>NUCLEOTIDE SEQUENCE [LARGE SCALE GENOMIC DNA]</scope>
    <source>
        <strain evidence="2 3">NBC_00123</strain>
    </source>
</reference>
<gene>
    <name evidence="2" type="ORF">OG814_37440</name>
</gene>
<name>A0ABZ1LMB6_9ACTN</name>
<feature type="compositionally biased region" description="Basic and acidic residues" evidence="1">
    <location>
        <begin position="1"/>
        <end position="22"/>
    </location>
</feature>
<organism evidence="2 3">
    <name type="scientific">Streptomyces zaomyceticus</name>
    <dbReference type="NCBI Taxonomy" id="68286"/>
    <lineage>
        <taxon>Bacteria</taxon>
        <taxon>Bacillati</taxon>
        <taxon>Actinomycetota</taxon>
        <taxon>Actinomycetes</taxon>
        <taxon>Kitasatosporales</taxon>
        <taxon>Streptomycetaceae</taxon>
        <taxon>Streptomyces</taxon>
    </lineage>
</organism>
<dbReference type="Proteomes" id="UP001622594">
    <property type="component" value="Chromosome"/>
</dbReference>
<keyword evidence="3" id="KW-1185">Reference proteome</keyword>
<evidence type="ECO:0000313" key="2">
    <source>
        <dbReference type="EMBL" id="WTR74571.1"/>
    </source>
</evidence>
<protein>
    <submittedName>
        <fullName evidence="2">Uncharacterized protein</fullName>
    </submittedName>
</protein>
<feature type="region of interest" description="Disordered" evidence="1">
    <location>
        <begin position="38"/>
        <end position="63"/>
    </location>
</feature>